<dbReference type="InterPro" id="IPR015422">
    <property type="entry name" value="PyrdxlP-dep_Trfase_small"/>
</dbReference>
<gene>
    <name evidence="8" type="ORF">BGV66_27470</name>
</gene>
<evidence type="ECO:0000256" key="6">
    <source>
        <dbReference type="PIRSR" id="PIRSR602129-50"/>
    </source>
</evidence>
<dbReference type="PANTHER" id="PTHR11999:SF70">
    <property type="entry name" value="MIP05841P"/>
    <property type="match status" value="1"/>
</dbReference>
<evidence type="ECO:0000256" key="3">
    <source>
        <dbReference type="ARBA" id="ARBA00022793"/>
    </source>
</evidence>
<comment type="similarity">
    <text evidence="2 7">Belongs to the group II decarboxylase family.</text>
</comment>
<dbReference type="Proteomes" id="UP000183667">
    <property type="component" value="Unassembled WGS sequence"/>
</dbReference>
<sequence>MDELALLADADRRAHAYLTSVDTRRVFPDAAALANLAAFDEPLPEHGKPADDVLRLLDGAGSPATVASNGPNYFGFVIGAALPAAAAAERLMLAWDQCASSFDNSPVAATIERQAARWVVEALDLPRDSAVGFGTSATACTLVAIAAARRALLARKGWDFEGDGLIGAPEVKVVISALAHITVKKALRVLGFGMKRIVVAPVDAHGRIDPDRLPPLDDMTIFCMQAGEVNTGEFDPFAVLIPRAKAAGAWVHVDGAFGLWARASSKAALTDGIDGADSWTTDGHKWLNTPYDGAMVVCRDADALAVAMNAAAVYSSAERDAQMNLNLEFSRRARGIPIWAALRALGRDGVAAMIDRHCALASRVATGLRAAGYDVLSRVVLNQVLVRAATDAQTVAIREAAQASGEVWFGPTVWEGRPAFRISVSSWRTEEAHVDRLVDLLAGLYERHAA</sequence>
<keyword evidence="3" id="KW-0210">Decarboxylase</keyword>
<dbReference type="GO" id="GO:0016831">
    <property type="term" value="F:carboxy-lyase activity"/>
    <property type="evidence" value="ECO:0007669"/>
    <property type="project" value="UniProtKB-KW"/>
</dbReference>
<evidence type="ECO:0000313" key="9">
    <source>
        <dbReference type="Proteomes" id="UP000183667"/>
    </source>
</evidence>
<evidence type="ECO:0000256" key="1">
    <source>
        <dbReference type="ARBA" id="ARBA00001933"/>
    </source>
</evidence>
<dbReference type="InterPro" id="IPR010977">
    <property type="entry name" value="Aromatic_deC"/>
</dbReference>
<dbReference type="InterPro" id="IPR015424">
    <property type="entry name" value="PyrdxlP-dep_Trfase"/>
</dbReference>
<protein>
    <submittedName>
        <fullName evidence="8">Pyridoxal-dependent decarboxylase</fullName>
    </submittedName>
</protein>
<dbReference type="Pfam" id="PF00282">
    <property type="entry name" value="Pyridoxal_deC"/>
    <property type="match status" value="1"/>
</dbReference>
<dbReference type="AlphaFoldDB" id="A0ABD6PWH3"/>
<accession>A0ABD6PWH3</accession>
<dbReference type="SUPFAM" id="SSF53383">
    <property type="entry name" value="PLP-dependent transferases"/>
    <property type="match status" value="1"/>
</dbReference>
<dbReference type="RefSeq" id="WP_071768257.1">
    <property type="nucleotide sequence ID" value="NZ_MEAU01000051.1"/>
</dbReference>
<comment type="cofactor">
    <cofactor evidence="1 6 7">
        <name>pyridoxal 5'-phosphate</name>
        <dbReference type="ChEBI" id="CHEBI:597326"/>
    </cofactor>
</comment>
<evidence type="ECO:0000256" key="2">
    <source>
        <dbReference type="ARBA" id="ARBA00009533"/>
    </source>
</evidence>
<feature type="modified residue" description="N6-(pyridoxal phosphate)lysine" evidence="6">
    <location>
        <position position="285"/>
    </location>
</feature>
<evidence type="ECO:0000256" key="4">
    <source>
        <dbReference type="ARBA" id="ARBA00022898"/>
    </source>
</evidence>
<comment type="caution">
    <text evidence="8">The sequence shown here is derived from an EMBL/GenBank/DDBJ whole genome shotgun (WGS) entry which is preliminary data.</text>
</comment>
<dbReference type="InterPro" id="IPR002129">
    <property type="entry name" value="PyrdxlP-dep_de-COase"/>
</dbReference>
<dbReference type="InterPro" id="IPR015421">
    <property type="entry name" value="PyrdxlP-dep_Trfase_major"/>
</dbReference>
<evidence type="ECO:0000256" key="5">
    <source>
        <dbReference type="ARBA" id="ARBA00023239"/>
    </source>
</evidence>
<dbReference type="Gene3D" id="3.90.1150.10">
    <property type="entry name" value="Aspartate Aminotransferase, domain 1"/>
    <property type="match status" value="1"/>
</dbReference>
<reference evidence="9" key="1">
    <citation type="submission" date="2016-08" db="EMBL/GenBank/DDBJ databases">
        <title>Population biology and virulence potential of Burkholderia ubonensis.</title>
        <authorList>
            <person name="Price E.P."/>
            <person name="Currie B.J."/>
            <person name="Wagner D.M."/>
        </authorList>
    </citation>
    <scope>NUCLEOTIDE SEQUENCE [LARGE SCALE GENOMIC DNA]</scope>
    <source>
        <strain evidence="9">MSMB0103</strain>
    </source>
</reference>
<evidence type="ECO:0000313" key="8">
    <source>
        <dbReference type="EMBL" id="OJA41321.1"/>
    </source>
</evidence>
<dbReference type="EMBL" id="MEAU01000051">
    <property type="protein sequence ID" value="OJA41321.1"/>
    <property type="molecule type" value="Genomic_DNA"/>
</dbReference>
<name>A0ABD6PWH3_9BURK</name>
<dbReference type="Gene3D" id="3.40.640.10">
    <property type="entry name" value="Type I PLP-dependent aspartate aminotransferase-like (Major domain)"/>
    <property type="match status" value="1"/>
</dbReference>
<keyword evidence="4 6" id="KW-0663">Pyridoxal phosphate</keyword>
<evidence type="ECO:0000256" key="7">
    <source>
        <dbReference type="RuleBase" id="RU000382"/>
    </source>
</evidence>
<organism evidence="8 9">
    <name type="scientific">Burkholderia ubonensis</name>
    <dbReference type="NCBI Taxonomy" id="101571"/>
    <lineage>
        <taxon>Bacteria</taxon>
        <taxon>Pseudomonadati</taxon>
        <taxon>Pseudomonadota</taxon>
        <taxon>Betaproteobacteria</taxon>
        <taxon>Burkholderiales</taxon>
        <taxon>Burkholderiaceae</taxon>
        <taxon>Burkholderia</taxon>
        <taxon>Burkholderia cepacia complex</taxon>
    </lineage>
</organism>
<proteinExistence type="inferred from homology"/>
<keyword evidence="5 7" id="KW-0456">Lyase</keyword>
<dbReference type="PANTHER" id="PTHR11999">
    <property type="entry name" value="GROUP II PYRIDOXAL-5-PHOSPHATE DECARBOXYLASE"/>
    <property type="match status" value="1"/>
</dbReference>